<organism evidence="3 4">
    <name type="scientific">Rhodotorula taiwanensis</name>
    <dbReference type="NCBI Taxonomy" id="741276"/>
    <lineage>
        <taxon>Eukaryota</taxon>
        <taxon>Fungi</taxon>
        <taxon>Dikarya</taxon>
        <taxon>Basidiomycota</taxon>
        <taxon>Pucciniomycotina</taxon>
        <taxon>Microbotryomycetes</taxon>
        <taxon>Sporidiobolales</taxon>
        <taxon>Sporidiobolaceae</taxon>
        <taxon>Rhodotorula</taxon>
    </lineage>
</organism>
<keyword evidence="4" id="KW-1185">Reference proteome</keyword>
<dbReference type="EMBL" id="PJQD01000036">
    <property type="protein sequence ID" value="POY73482.1"/>
    <property type="molecule type" value="Genomic_DNA"/>
</dbReference>
<evidence type="ECO:0000313" key="3">
    <source>
        <dbReference type="EMBL" id="POY73482.1"/>
    </source>
</evidence>
<feature type="compositionally biased region" description="Low complexity" evidence="1">
    <location>
        <begin position="126"/>
        <end position="195"/>
    </location>
</feature>
<evidence type="ECO:0000313" key="4">
    <source>
        <dbReference type="Proteomes" id="UP000237144"/>
    </source>
</evidence>
<feature type="region of interest" description="Disordered" evidence="1">
    <location>
        <begin position="119"/>
        <end position="195"/>
    </location>
</feature>
<comment type="caution">
    <text evidence="3">The sequence shown here is derived from an EMBL/GenBank/DDBJ whole genome shotgun (WGS) entry which is preliminary data.</text>
</comment>
<name>A0A2S5B9N4_9BASI</name>
<dbReference type="AlphaFoldDB" id="A0A2S5B9N4"/>
<keyword evidence="2" id="KW-0732">Signal</keyword>
<feature type="chain" id="PRO_5015777799" evidence="2">
    <location>
        <begin position="19"/>
        <end position="221"/>
    </location>
</feature>
<dbReference type="STRING" id="741276.A0A2S5B9N4"/>
<dbReference type="Proteomes" id="UP000237144">
    <property type="component" value="Unassembled WGS sequence"/>
</dbReference>
<accession>A0A2S5B9N4</accession>
<reference evidence="3 4" key="1">
    <citation type="journal article" date="2018" name="Front. Microbiol.">
        <title>Prospects for Fungal Bioremediation of Acidic Radioactive Waste Sites: Characterization and Genome Sequence of Rhodotorula taiwanensis MD1149.</title>
        <authorList>
            <person name="Tkavc R."/>
            <person name="Matrosova V.Y."/>
            <person name="Grichenko O.E."/>
            <person name="Gostincar C."/>
            <person name="Volpe R.P."/>
            <person name="Klimenkova P."/>
            <person name="Gaidamakova E.K."/>
            <person name="Zhou C.E."/>
            <person name="Stewart B.J."/>
            <person name="Lyman M.G."/>
            <person name="Malfatti S.A."/>
            <person name="Rubinfeld B."/>
            <person name="Courtot M."/>
            <person name="Singh J."/>
            <person name="Dalgard C.L."/>
            <person name="Hamilton T."/>
            <person name="Frey K.G."/>
            <person name="Gunde-Cimerman N."/>
            <person name="Dugan L."/>
            <person name="Daly M.J."/>
        </authorList>
    </citation>
    <scope>NUCLEOTIDE SEQUENCE [LARGE SCALE GENOMIC DNA]</scope>
    <source>
        <strain evidence="3 4">MD1149</strain>
    </source>
</reference>
<gene>
    <name evidence="3" type="ORF">BMF94_3419</name>
</gene>
<evidence type="ECO:0000256" key="1">
    <source>
        <dbReference type="SAM" id="MobiDB-lite"/>
    </source>
</evidence>
<sequence>MGRSFLLALAGLVATVAAQDLQISTPPAIYQCQAAAFSYTCPAPPCTIVARPSGDATSIAHSFGDVKDQSGKVSWQPVDQAQGSSVTLWITDKEGNTISSSALSVAAGSDDSWYVSSLRRRRSRQTLKGGSASKSSGSSDAATGSKTIAAGQGASTSGGSAPTSAGKASDATSADSAGTSATTSGDAPASTATDSSGAIASLSKNSLAAAAVGAAALRFLL</sequence>
<protein>
    <submittedName>
        <fullName evidence="3">Uncharacterized protein</fullName>
    </submittedName>
</protein>
<feature type="signal peptide" evidence="2">
    <location>
        <begin position="1"/>
        <end position="18"/>
    </location>
</feature>
<proteinExistence type="predicted"/>
<dbReference type="OrthoDB" id="3362246at2759"/>
<evidence type="ECO:0000256" key="2">
    <source>
        <dbReference type="SAM" id="SignalP"/>
    </source>
</evidence>